<keyword evidence="1" id="KW-0472">Membrane</keyword>
<name>C4IL96_CLOBU</name>
<evidence type="ECO:0000313" key="4">
    <source>
        <dbReference type="Proteomes" id="UP000003081"/>
    </source>
</evidence>
<dbReference type="InterPro" id="IPR027417">
    <property type="entry name" value="P-loop_NTPase"/>
</dbReference>
<accession>C4IL96</accession>
<dbReference type="SUPFAM" id="SSF52540">
    <property type="entry name" value="P-loop containing nucleoside triphosphate hydrolases"/>
    <property type="match status" value="1"/>
</dbReference>
<dbReference type="Gene3D" id="3.40.50.300">
    <property type="entry name" value="P-loop containing nucleotide triphosphate hydrolases"/>
    <property type="match status" value="1"/>
</dbReference>
<proteinExistence type="predicted"/>
<dbReference type="eggNOG" id="COG4928">
    <property type="taxonomic scope" value="Bacteria"/>
</dbReference>
<dbReference type="HOGENOM" id="CLU_331985_0_0_9"/>
<comment type="caution">
    <text evidence="3">The sequence shown here is derived from an EMBL/GenBank/DDBJ whole genome shotgun (WGS) entry which is preliminary data.</text>
</comment>
<evidence type="ECO:0000259" key="2">
    <source>
        <dbReference type="Pfam" id="PF07693"/>
    </source>
</evidence>
<reference evidence="3 4" key="1">
    <citation type="submission" date="2009-08" db="EMBL/GenBank/DDBJ databases">
        <authorList>
            <person name="Shrivastava S."/>
            <person name="Brinkac L.B."/>
            <person name="Brown J.L."/>
            <person name="Bruce D.B."/>
            <person name="Detter C."/>
            <person name="Green L.D."/>
            <person name="Munk C.A."/>
            <person name="Rogers Y.C."/>
            <person name="Tapia R."/>
            <person name="Sims D.R."/>
            <person name="Smith L.A."/>
            <person name="Smith T.J."/>
            <person name="Sutton G."/>
            <person name="Brettin T."/>
        </authorList>
    </citation>
    <scope>NUCLEOTIDE SEQUENCE [LARGE SCALE GENOMIC DNA]</scope>
    <source>
        <strain evidence="4">E4 str. BoNT E BL5262</strain>
    </source>
</reference>
<evidence type="ECO:0000313" key="3">
    <source>
        <dbReference type="EMBL" id="EEP52994.1"/>
    </source>
</evidence>
<protein>
    <submittedName>
        <fullName evidence="3">KAP family P-loop domain protein</fullName>
    </submittedName>
</protein>
<dbReference type="AlphaFoldDB" id="C4IL96"/>
<sequence>MSYIKKLDEKYSIIKILQYSLLLSVLVLVLDILDIPSKLIMKYGWQVSVVIGIGIIVYAFLFMLQLHIKDTLRLAYVNIIDCFLLIVLSTFMLYIIVSSCIKILNNYKIPCVTISTICAIVLLIFRWIKYEKNLKRSNEYKTNVVDLKSIYENTINRIDDTILVEEKDVEYDLIGRNRIINQVFDVICKCNPSEHFVISLEGKWGCGKTTIIKNVENKIVNYDKDIVIIDEFDPWTYSSKESMLYAMFDILLKKTGYKYSEMAIKQIIDNVGESIIGNYKKIGLVKSTLKHNNELRKIKNQINEYLTLSQKRVVFFIDNIDRTDSENIILLFKLVGNVFDFKRVTYVLAFDNDRVKKIFDRDLNIDYEYLKKVIQMQINVPKIDKDILHMVIGRCCYNLLKAYGESDSDVEKYKPVIECIVDNTIDLRDFKRLINSVLSVVFNKNIFLSKRDLFIIEYIRLYNLELYSSIYENRNYFISHDKMTDSSLYLTTLNSNEFNKNAKKYFDDLFSKNNNKSYLNLLKIAFPYVRKYDSNQDLIYNNVYYKDIEYDSISKDRRICSGKYFDLYFTYTQNDYLLIDKLVDRLVDILKTEENLEQLNTEFDILLDSINANYQVELFEKLELYINDFNPKTAFNIINMLYYSNKIDSSISFMRLGAWSRTTIIIWELLKKISDEDFDLFINKISQDYKKIGYIDKINYWFINDSEKQSKDERKVKWNDTENSMIKSVLEKKIDIYDDKYYLKHNIWAIYRANKNNNDIVKEYINQILSPKNIFRFLYDVMSVAQSKMYRYSISENNLNELTEVKNVDEMLKKAFPKTDDEKFVKEVYEDFRSGKKDIYVESGIWRDEEIKLKL</sequence>
<dbReference type="Pfam" id="PF07693">
    <property type="entry name" value="KAP_NTPase"/>
    <property type="match status" value="1"/>
</dbReference>
<keyword evidence="1" id="KW-1133">Transmembrane helix</keyword>
<feature type="transmembrane region" description="Helical" evidence="1">
    <location>
        <begin position="109"/>
        <end position="128"/>
    </location>
</feature>
<dbReference type="EMBL" id="ACOM01000005">
    <property type="protein sequence ID" value="EEP52994.1"/>
    <property type="molecule type" value="Genomic_DNA"/>
</dbReference>
<feature type="transmembrane region" description="Helical" evidence="1">
    <location>
        <begin position="74"/>
        <end position="97"/>
    </location>
</feature>
<keyword evidence="4" id="KW-1185">Reference proteome</keyword>
<gene>
    <name evidence="3" type="ORF">CLP_1530</name>
</gene>
<dbReference type="RefSeq" id="WP_003414268.1">
    <property type="nucleotide sequence ID" value="NZ_ACOM01000005.1"/>
</dbReference>
<organism evidence="3 4">
    <name type="scientific">Clostridium butyricum E4 str. BoNT E BL5262</name>
    <dbReference type="NCBI Taxonomy" id="632245"/>
    <lineage>
        <taxon>Bacteria</taxon>
        <taxon>Bacillati</taxon>
        <taxon>Bacillota</taxon>
        <taxon>Clostridia</taxon>
        <taxon>Eubacteriales</taxon>
        <taxon>Clostridiaceae</taxon>
        <taxon>Clostridium</taxon>
    </lineage>
</organism>
<keyword evidence="1" id="KW-0812">Transmembrane</keyword>
<evidence type="ECO:0000256" key="1">
    <source>
        <dbReference type="SAM" id="Phobius"/>
    </source>
</evidence>
<dbReference type="InterPro" id="IPR011646">
    <property type="entry name" value="KAP_P-loop"/>
</dbReference>
<dbReference type="Proteomes" id="UP000003081">
    <property type="component" value="Unassembled WGS sequence"/>
</dbReference>
<feature type="transmembrane region" description="Helical" evidence="1">
    <location>
        <begin position="12"/>
        <end position="33"/>
    </location>
</feature>
<feature type="domain" description="KAP NTPase" evidence="2">
    <location>
        <begin position="176"/>
        <end position="438"/>
    </location>
</feature>
<feature type="transmembrane region" description="Helical" evidence="1">
    <location>
        <begin position="45"/>
        <end position="68"/>
    </location>
</feature>